<evidence type="ECO:0000256" key="1">
    <source>
        <dbReference type="SAM" id="MobiDB-lite"/>
    </source>
</evidence>
<dbReference type="OrthoDB" id="202569at2157"/>
<dbReference type="RefSeq" id="WP_141465924.1">
    <property type="nucleotide sequence ID" value="NZ_RBZW01000058.1"/>
</dbReference>
<keyword evidence="3" id="KW-1185">Reference proteome</keyword>
<comment type="caution">
    <text evidence="2">The sequence shown here is derived from an EMBL/GenBank/DDBJ whole genome shotgun (WGS) entry which is preliminary data.</text>
</comment>
<evidence type="ECO:0000313" key="2">
    <source>
        <dbReference type="EMBL" id="THE63580.1"/>
    </source>
</evidence>
<dbReference type="AlphaFoldDB" id="A0A4S3TJ78"/>
<gene>
    <name evidence="2" type="ORF">D8Y22_17320</name>
</gene>
<protein>
    <submittedName>
        <fullName evidence="2">Uncharacterized protein</fullName>
    </submittedName>
</protein>
<evidence type="ECO:0000313" key="3">
    <source>
        <dbReference type="Proteomes" id="UP000318864"/>
    </source>
</evidence>
<organism evidence="2 3">
    <name type="scientific">Salinadaptatus halalkaliphilus</name>
    <dbReference type="NCBI Taxonomy" id="2419781"/>
    <lineage>
        <taxon>Archaea</taxon>
        <taxon>Methanobacteriati</taxon>
        <taxon>Methanobacteriota</taxon>
        <taxon>Stenosarchaea group</taxon>
        <taxon>Halobacteria</taxon>
        <taxon>Halobacteriales</taxon>
        <taxon>Natrialbaceae</taxon>
        <taxon>Salinadaptatus</taxon>
    </lineage>
</organism>
<dbReference type="EMBL" id="RBZW01000058">
    <property type="protein sequence ID" value="THE63580.1"/>
    <property type="molecule type" value="Genomic_DNA"/>
</dbReference>
<reference evidence="2 3" key="1">
    <citation type="submission" date="2018-10" db="EMBL/GenBank/DDBJ databases">
        <title>Natronolimnobius sp. XQ-INN 246 isolated from Inner Mongolia Autonomous Region of China.</title>
        <authorList>
            <person name="Xue Q."/>
        </authorList>
    </citation>
    <scope>NUCLEOTIDE SEQUENCE [LARGE SCALE GENOMIC DNA]</scope>
    <source>
        <strain evidence="2 3">XQ-INN 246</strain>
    </source>
</reference>
<feature type="compositionally biased region" description="Basic residues" evidence="1">
    <location>
        <begin position="117"/>
        <end position="126"/>
    </location>
</feature>
<feature type="region of interest" description="Disordered" evidence="1">
    <location>
        <begin position="79"/>
        <end position="126"/>
    </location>
</feature>
<sequence>MVILLLAVILAGIAVVSSVGDDLEGDAESETRYATVELGPQPGYVLERLEVGDVATVNDDTGTLTVTEVYIVPSATDSPMNVTAATDEQPANETDQAETALAAEPAAMGRRPEYQSRRRRRTRGRS</sequence>
<dbReference type="Proteomes" id="UP000318864">
    <property type="component" value="Unassembled WGS sequence"/>
</dbReference>
<feature type="compositionally biased region" description="Low complexity" evidence="1">
    <location>
        <begin position="97"/>
        <end position="107"/>
    </location>
</feature>
<feature type="compositionally biased region" description="Polar residues" evidence="1">
    <location>
        <begin position="79"/>
        <end position="94"/>
    </location>
</feature>
<name>A0A4S3TJ78_9EURY</name>
<proteinExistence type="predicted"/>
<accession>A0A4S3TJ78</accession>